<protein>
    <submittedName>
        <fullName evidence="2">Uncharacterized protein</fullName>
    </submittedName>
</protein>
<organism evidence="2 3">
    <name type="scientific">Reticulomyxa filosa</name>
    <dbReference type="NCBI Taxonomy" id="46433"/>
    <lineage>
        <taxon>Eukaryota</taxon>
        <taxon>Sar</taxon>
        <taxon>Rhizaria</taxon>
        <taxon>Retaria</taxon>
        <taxon>Foraminifera</taxon>
        <taxon>Monothalamids</taxon>
        <taxon>Reticulomyxidae</taxon>
        <taxon>Reticulomyxa</taxon>
    </lineage>
</organism>
<feature type="compositionally biased region" description="Polar residues" evidence="1">
    <location>
        <begin position="39"/>
        <end position="49"/>
    </location>
</feature>
<name>X6NSS8_RETFI</name>
<comment type="caution">
    <text evidence="2">The sequence shown here is derived from an EMBL/GenBank/DDBJ whole genome shotgun (WGS) entry which is preliminary data.</text>
</comment>
<feature type="compositionally biased region" description="Low complexity" evidence="1">
    <location>
        <begin position="16"/>
        <end position="29"/>
    </location>
</feature>
<accession>X6NSS8</accession>
<keyword evidence="3" id="KW-1185">Reference proteome</keyword>
<evidence type="ECO:0000256" key="1">
    <source>
        <dbReference type="SAM" id="MobiDB-lite"/>
    </source>
</evidence>
<reference evidence="2 3" key="1">
    <citation type="journal article" date="2013" name="Curr. Biol.">
        <title>The Genome of the Foraminiferan Reticulomyxa filosa.</title>
        <authorList>
            <person name="Glockner G."/>
            <person name="Hulsmann N."/>
            <person name="Schleicher M."/>
            <person name="Noegel A.A."/>
            <person name="Eichinger L."/>
            <person name="Gallinger C."/>
            <person name="Pawlowski J."/>
            <person name="Sierra R."/>
            <person name="Euteneuer U."/>
            <person name="Pillet L."/>
            <person name="Moustafa A."/>
            <person name="Platzer M."/>
            <person name="Groth M."/>
            <person name="Szafranski K."/>
            <person name="Schliwa M."/>
        </authorList>
    </citation>
    <scope>NUCLEOTIDE SEQUENCE [LARGE SCALE GENOMIC DNA]</scope>
</reference>
<gene>
    <name evidence="2" type="ORF">RFI_08137</name>
</gene>
<proteinExistence type="predicted"/>
<dbReference type="EMBL" id="ASPP01006326">
    <property type="protein sequence ID" value="ETO28988.1"/>
    <property type="molecule type" value="Genomic_DNA"/>
</dbReference>
<dbReference type="Proteomes" id="UP000023152">
    <property type="component" value="Unassembled WGS sequence"/>
</dbReference>
<feature type="compositionally biased region" description="Acidic residues" evidence="1">
    <location>
        <begin position="90"/>
        <end position="114"/>
    </location>
</feature>
<feature type="compositionally biased region" description="Polar residues" evidence="1">
    <location>
        <begin position="134"/>
        <end position="145"/>
    </location>
</feature>
<sequence length="308" mass="34340">MCGYLKNGGETPGEALSESLSSQLSIRSLTGENDHPVTSFMTSSETLTKSTREKKNNKSEATSSKSKDEAIHMKKKKKKKKKKNRKKGEGEEENGEEEEGGDNDDDDDDDDDDDSIKSVESADDENSEPVSVISIPNQTLGSKQSQKGYSALDTLQTGTGSHLLANVLSSTPITADTSNATHLGTLSGPQSSKSGKVSHETLLEEEYNRKVDSIRSEFIYLLQLSHYSGFYGPQPKYIWRNDGTLMHLSTLHSSSSHVTQPTLLASFPKDISYKELEGWIARQVFSFFCKKKKKNWFFKKSPFFFFFN</sequence>
<dbReference type="AlphaFoldDB" id="X6NSS8"/>
<feature type="compositionally biased region" description="Basic residues" evidence="1">
    <location>
        <begin position="73"/>
        <end position="86"/>
    </location>
</feature>
<feature type="region of interest" description="Disordered" evidence="1">
    <location>
        <begin position="1"/>
        <end position="145"/>
    </location>
</feature>
<evidence type="ECO:0000313" key="3">
    <source>
        <dbReference type="Proteomes" id="UP000023152"/>
    </source>
</evidence>
<evidence type="ECO:0000313" key="2">
    <source>
        <dbReference type="EMBL" id="ETO28988.1"/>
    </source>
</evidence>